<accession>A0AAX3G1Z1</accession>
<keyword evidence="2" id="KW-0238">DNA-binding</keyword>
<dbReference type="InterPro" id="IPR015927">
    <property type="entry name" value="Peptidase_S24_S26A/B/C"/>
</dbReference>
<keyword evidence="1" id="KW-0805">Transcription regulation</keyword>
<dbReference type="Gene3D" id="1.10.260.40">
    <property type="entry name" value="lambda repressor-like DNA-binding domains"/>
    <property type="match status" value="1"/>
</dbReference>
<sequence>MFYCFDLNSPAYTFPRMTREPPQGHSAPALHEADEAVRKEEADRLKKIYQDRKRSDPGLNQERIADLCGWAGQSVVSQYMNAKIGLNLPALLKFASILAFDPVEVSPRLVEQFSLVDSPKQPQPSSTQATTSRIVLDPIEVWDDETPLGADEVEIPFFQEVEVSAGTGSAVMLETNGRKLRFGKRTLQRKNVDPMTAGCVPVKGNSMEPVLPDGSTVGVNTDAKSVIDGKMYALDHDGLLRVKLLYRLPGGGLRLRSYNSSEHPDEHYEGPYWTEHIRIIGQVFWYSVLL</sequence>
<proteinExistence type="predicted"/>
<dbReference type="CDD" id="cd06529">
    <property type="entry name" value="S24_LexA-like"/>
    <property type="match status" value="1"/>
</dbReference>
<evidence type="ECO:0000256" key="2">
    <source>
        <dbReference type="ARBA" id="ARBA00023125"/>
    </source>
</evidence>
<name>A0AAX3G1Z1_9PSED</name>
<dbReference type="PANTHER" id="PTHR40661">
    <property type="match status" value="1"/>
</dbReference>
<evidence type="ECO:0000256" key="1">
    <source>
        <dbReference type="ARBA" id="ARBA00023015"/>
    </source>
</evidence>
<dbReference type="EMBL" id="LR134334">
    <property type="protein sequence ID" value="VEF76812.1"/>
    <property type="molecule type" value="Genomic_DNA"/>
</dbReference>
<feature type="domain" description="Peptidase S24/S26A/S26B/S26C" evidence="4">
    <location>
        <begin position="162"/>
        <end position="284"/>
    </location>
</feature>
<protein>
    <submittedName>
        <fullName evidence="5">Transcriptional regulator</fullName>
    </submittedName>
</protein>
<dbReference type="Pfam" id="PF00717">
    <property type="entry name" value="Peptidase_S24"/>
    <property type="match status" value="1"/>
</dbReference>
<evidence type="ECO:0000313" key="5">
    <source>
        <dbReference type="EMBL" id="VEF76812.1"/>
    </source>
</evidence>
<dbReference type="SUPFAM" id="SSF47413">
    <property type="entry name" value="lambda repressor-like DNA-binding domains"/>
    <property type="match status" value="1"/>
</dbReference>
<dbReference type="Proteomes" id="UP000277437">
    <property type="component" value="Chromosome"/>
</dbReference>
<dbReference type="InterPro" id="IPR039418">
    <property type="entry name" value="LexA-like"/>
</dbReference>
<reference evidence="5 6" key="1">
    <citation type="submission" date="2018-12" db="EMBL/GenBank/DDBJ databases">
        <authorList>
            <consortium name="Pathogen Informatics"/>
        </authorList>
    </citation>
    <scope>NUCLEOTIDE SEQUENCE [LARGE SCALE GENOMIC DNA]</scope>
    <source>
        <strain evidence="5 6">NCTC7357</strain>
    </source>
</reference>
<keyword evidence="3" id="KW-0804">Transcription</keyword>
<evidence type="ECO:0000256" key="3">
    <source>
        <dbReference type="ARBA" id="ARBA00023163"/>
    </source>
</evidence>
<dbReference type="InterPro" id="IPR036286">
    <property type="entry name" value="LexA/Signal_pep-like_sf"/>
</dbReference>
<dbReference type="AlphaFoldDB" id="A0AAX3G1Z1"/>
<dbReference type="GO" id="GO:0003677">
    <property type="term" value="F:DNA binding"/>
    <property type="evidence" value="ECO:0007669"/>
    <property type="project" value="UniProtKB-KW"/>
</dbReference>
<evidence type="ECO:0000259" key="4">
    <source>
        <dbReference type="Pfam" id="PF00717"/>
    </source>
</evidence>
<dbReference type="InterPro" id="IPR010982">
    <property type="entry name" value="Lambda_DNA-bd_dom_sf"/>
</dbReference>
<organism evidence="5 6">
    <name type="scientific">Pseudomonas chlororaphis</name>
    <dbReference type="NCBI Taxonomy" id="587753"/>
    <lineage>
        <taxon>Bacteria</taxon>
        <taxon>Pseudomonadati</taxon>
        <taxon>Pseudomonadota</taxon>
        <taxon>Gammaproteobacteria</taxon>
        <taxon>Pseudomonadales</taxon>
        <taxon>Pseudomonadaceae</taxon>
        <taxon>Pseudomonas</taxon>
    </lineage>
</organism>
<dbReference type="PANTHER" id="PTHR40661:SF2">
    <property type="entry name" value="HTH-TYPE TRANSCRIPTIONAL REGULATOR PRTR"/>
    <property type="match status" value="1"/>
</dbReference>
<dbReference type="Gene3D" id="2.10.109.10">
    <property type="entry name" value="Umud Fragment, subunit A"/>
    <property type="match status" value="1"/>
</dbReference>
<dbReference type="SUPFAM" id="SSF51306">
    <property type="entry name" value="LexA/Signal peptidase"/>
    <property type="match status" value="1"/>
</dbReference>
<evidence type="ECO:0000313" key="6">
    <source>
        <dbReference type="Proteomes" id="UP000277437"/>
    </source>
</evidence>
<gene>
    <name evidence="5" type="ORF">NCTC7357_05191</name>
</gene>